<accession>A0ABW0THV1</accession>
<evidence type="ECO:0000256" key="4">
    <source>
        <dbReference type="RuleBase" id="RU361277"/>
    </source>
</evidence>
<organism evidence="6 7">
    <name type="scientific">Sporosarcina soli</name>
    <dbReference type="NCBI Taxonomy" id="334736"/>
    <lineage>
        <taxon>Bacteria</taxon>
        <taxon>Bacillati</taxon>
        <taxon>Bacillota</taxon>
        <taxon>Bacilli</taxon>
        <taxon>Bacillales</taxon>
        <taxon>Caryophanaceae</taxon>
        <taxon>Sporosarcina</taxon>
    </lineage>
</organism>
<dbReference type="PROSITE" id="PS00059">
    <property type="entry name" value="ADH_ZINC"/>
    <property type="match status" value="1"/>
</dbReference>
<dbReference type="InterPro" id="IPR036291">
    <property type="entry name" value="NAD(P)-bd_dom_sf"/>
</dbReference>
<dbReference type="InterPro" id="IPR011032">
    <property type="entry name" value="GroES-like_sf"/>
</dbReference>
<keyword evidence="7" id="KW-1185">Reference proteome</keyword>
<dbReference type="Gene3D" id="3.40.50.720">
    <property type="entry name" value="NAD(P)-binding Rossmann-like Domain"/>
    <property type="match status" value="1"/>
</dbReference>
<proteinExistence type="inferred from homology"/>
<keyword evidence="2 4" id="KW-0862">Zinc</keyword>
<dbReference type="PANTHER" id="PTHR43401:SF2">
    <property type="entry name" value="L-THREONINE 3-DEHYDROGENASE"/>
    <property type="match status" value="1"/>
</dbReference>
<evidence type="ECO:0000313" key="7">
    <source>
        <dbReference type="Proteomes" id="UP001596109"/>
    </source>
</evidence>
<dbReference type="Gene3D" id="3.90.180.10">
    <property type="entry name" value="Medium-chain alcohol dehydrogenases, catalytic domain"/>
    <property type="match status" value="1"/>
</dbReference>
<dbReference type="SMART" id="SM00829">
    <property type="entry name" value="PKS_ER"/>
    <property type="match status" value="1"/>
</dbReference>
<comment type="similarity">
    <text evidence="4">Belongs to the zinc-containing alcohol dehydrogenase family.</text>
</comment>
<reference evidence="7" key="1">
    <citation type="journal article" date="2019" name="Int. J. Syst. Evol. Microbiol.">
        <title>The Global Catalogue of Microorganisms (GCM) 10K type strain sequencing project: providing services to taxonomists for standard genome sequencing and annotation.</title>
        <authorList>
            <consortium name="The Broad Institute Genomics Platform"/>
            <consortium name="The Broad Institute Genome Sequencing Center for Infectious Disease"/>
            <person name="Wu L."/>
            <person name="Ma J."/>
        </authorList>
    </citation>
    <scope>NUCLEOTIDE SEQUENCE [LARGE SCALE GENOMIC DNA]</scope>
    <source>
        <strain evidence="7">CGMCC 4.1434</strain>
    </source>
</reference>
<dbReference type="Pfam" id="PF00107">
    <property type="entry name" value="ADH_zinc_N"/>
    <property type="match status" value="1"/>
</dbReference>
<name>A0ABW0THV1_9BACL</name>
<keyword evidence="3" id="KW-0560">Oxidoreductase</keyword>
<dbReference type="InterPro" id="IPR020843">
    <property type="entry name" value="ER"/>
</dbReference>
<dbReference type="InterPro" id="IPR050129">
    <property type="entry name" value="Zn_alcohol_dh"/>
</dbReference>
<evidence type="ECO:0000256" key="3">
    <source>
        <dbReference type="ARBA" id="ARBA00023002"/>
    </source>
</evidence>
<dbReference type="SUPFAM" id="SSF51735">
    <property type="entry name" value="NAD(P)-binding Rossmann-fold domains"/>
    <property type="match status" value="1"/>
</dbReference>
<feature type="domain" description="Enoyl reductase (ER)" evidence="5">
    <location>
        <begin position="11"/>
        <end position="341"/>
    </location>
</feature>
<evidence type="ECO:0000256" key="2">
    <source>
        <dbReference type="ARBA" id="ARBA00022833"/>
    </source>
</evidence>
<evidence type="ECO:0000259" key="5">
    <source>
        <dbReference type="SMART" id="SM00829"/>
    </source>
</evidence>
<dbReference type="EMBL" id="JBHSNO010000005">
    <property type="protein sequence ID" value="MFC5589052.1"/>
    <property type="molecule type" value="Genomic_DNA"/>
</dbReference>
<gene>
    <name evidence="6" type="ORF">ACFPRA_09145</name>
</gene>
<dbReference type="Pfam" id="PF08240">
    <property type="entry name" value="ADH_N"/>
    <property type="match status" value="1"/>
</dbReference>
<dbReference type="Proteomes" id="UP001596109">
    <property type="component" value="Unassembled WGS sequence"/>
</dbReference>
<protein>
    <submittedName>
        <fullName evidence="6">Galactitol-1-phosphate 5-dehydrogenase</fullName>
    </submittedName>
</protein>
<dbReference type="InterPro" id="IPR013149">
    <property type="entry name" value="ADH-like_C"/>
</dbReference>
<dbReference type="RefSeq" id="WP_381433071.1">
    <property type="nucleotide sequence ID" value="NZ_JBHSNO010000005.1"/>
</dbReference>
<evidence type="ECO:0000313" key="6">
    <source>
        <dbReference type="EMBL" id="MFC5589052.1"/>
    </source>
</evidence>
<comment type="cofactor">
    <cofactor evidence="4">
        <name>Zn(2+)</name>
        <dbReference type="ChEBI" id="CHEBI:29105"/>
    </cofactor>
</comment>
<keyword evidence="1 4" id="KW-0479">Metal-binding</keyword>
<dbReference type="PANTHER" id="PTHR43401">
    <property type="entry name" value="L-THREONINE 3-DEHYDROGENASE"/>
    <property type="match status" value="1"/>
</dbReference>
<dbReference type="InterPro" id="IPR013154">
    <property type="entry name" value="ADH-like_N"/>
</dbReference>
<evidence type="ECO:0000256" key="1">
    <source>
        <dbReference type="ARBA" id="ARBA00022723"/>
    </source>
</evidence>
<dbReference type="SUPFAM" id="SSF50129">
    <property type="entry name" value="GroES-like"/>
    <property type="match status" value="1"/>
</dbReference>
<comment type="caution">
    <text evidence="6">The sequence shown here is derived from an EMBL/GenBank/DDBJ whole genome shotgun (WGS) entry which is preliminary data.</text>
</comment>
<dbReference type="CDD" id="cd08236">
    <property type="entry name" value="sugar_DH"/>
    <property type="match status" value="1"/>
</dbReference>
<dbReference type="InterPro" id="IPR002328">
    <property type="entry name" value="ADH_Zn_CS"/>
</dbReference>
<sequence>MMKAVKLYEPGNLQVEDIGIPTISPDEVLIEVKAVGVCGSDIPRALVKGAYYKGLTLGHEFAGQIVECGSDATEWAVGDRVTIAPLVPCKKCQYCEQGKYGLCESYNYYGSRTDGAMANYIKVGKENILKIDDTISYDAGAMIDPAANAIHGLWRGDLKKGDVAVVIGLGAIGLFAIQFAREMGAKEVIAVDIFDEKLQVAKKLGADRVINSMTENLGEVLAGTDVSVVLDTSGSAIAQEQAVSIAGKMGRVVFLGISNQPLTLSAKTVDRLLRYEIGVHGSWNSFSDPFPGKEWTYAIECMAQGKIKTQEIISHRFSLEETPQAFEKIKNKELLFNKIMIYPGD</sequence>